<comment type="caution">
    <text evidence="2">The sequence shown here is derived from an EMBL/GenBank/DDBJ whole genome shotgun (WGS) entry which is preliminary data.</text>
</comment>
<reference evidence="2 3" key="1">
    <citation type="journal article" date="2021" name="BMC Genomics">
        <title>Datura genome reveals duplications of psychoactive alkaloid biosynthetic genes and high mutation rate following tissue culture.</title>
        <authorList>
            <person name="Rajewski A."/>
            <person name="Carter-House D."/>
            <person name="Stajich J."/>
            <person name="Litt A."/>
        </authorList>
    </citation>
    <scope>NUCLEOTIDE SEQUENCE [LARGE SCALE GENOMIC DNA]</scope>
    <source>
        <strain evidence="2">AR-01</strain>
    </source>
</reference>
<proteinExistence type="predicted"/>
<organism evidence="2 3">
    <name type="scientific">Datura stramonium</name>
    <name type="common">Jimsonweed</name>
    <name type="synonym">Common thornapple</name>
    <dbReference type="NCBI Taxonomy" id="4076"/>
    <lineage>
        <taxon>Eukaryota</taxon>
        <taxon>Viridiplantae</taxon>
        <taxon>Streptophyta</taxon>
        <taxon>Embryophyta</taxon>
        <taxon>Tracheophyta</taxon>
        <taxon>Spermatophyta</taxon>
        <taxon>Magnoliopsida</taxon>
        <taxon>eudicotyledons</taxon>
        <taxon>Gunneridae</taxon>
        <taxon>Pentapetalae</taxon>
        <taxon>asterids</taxon>
        <taxon>lamiids</taxon>
        <taxon>Solanales</taxon>
        <taxon>Solanaceae</taxon>
        <taxon>Solanoideae</taxon>
        <taxon>Datureae</taxon>
        <taxon>Datura</taxon>
    </lineage>
</organism>
<feature type="signal peptide" evidence="1">
    <location>
        <begin position="1"/>
        <end position="25"/>
    </location>
</feature>
<feature type="chain" id="PRO_5045445174" evidence="1">
    <location>
        <begin position="26"/>
        <end position="112"/>
    </location>
</feature>
<keyword evidence="1" id="KW-0732">Signal</keyword>
<keyword evidence="3" id="KW-1185">Reference proteome</keyword>
<dbReference type="EMBL" id="JACEIK010002435">
    <property type="protein sequence ID" value="MCD9561153.1"/>
    <property type="molecule type" value="Genomic_DNA"/>
</dbReference>
<dbReference type="Proteomes" id="UP000823775">
    <property type="component" value="Unassembled WGS sequence"/>
</dbReference>
<evidence type="ECO:0000313" key="2">
    <source>
        <dbReference type="EMBL" id="MCD9561153.1"/>
    </source>
</evidence>
<evidence type="ECO:0000313" key="3">
    <source>
        <dbReference type="Proteomes" id="UP000823775"/>
    </source>
</evidence>
<sequence length="112" mass="11863">MVAKISRVRSTVLGVAMILLGLTKAVVRAPPPALPLCIYPPFVVRALWPSGTIDSLDEVVGDKANLSFMNALVVGIWYSSPEFVCSSLSRGFIEAEALPPFGAALIGAISYN</sequence>
<protein>
    <submittedName>
        <fullName evidence="2">Uncharacterized protein</fullName>
    </submittedName>
</protein>
<name>A0ABS8USG9_DATST</name>
<accession>A0ABS8USG9</accession>
<evidence type="ECO:0000256" key="1">
    <source>
        <dbReference type="SAM" id="SignalP"/>
    </source>
</evidence>
<gene>
    <name evidence="2" type="ORF">HAX54_020129</name>
</gene>